<organism evidence="1 2">
    <name type="scientific">Mycobacterium intracellulare 1956</name>
    <dbReference type="NCBI Taxonomy" id="1299331"/>
    <lineage>
        <taxon>Bacteria</taxon>
        <taxon>Bacillati</taxon>
        <taxon>Actinomycetota</taxon>
        <taxon>Actinomycetes</taxon>
        <taxon>Mycobacteriales</taxon>
        <taxon>Mycobacteriaceae</taxon>
        <taxon>Mycobacterium</taxon>
        <taxon>Mycobacterium avium complex (MAC)</taxon>
    </lineage>
</organism>
<accession>X8CCP3</accession>
<name>X8CCP3_MYCIT</name>
<dbReference type="AlphaFoldDB" id="X8CCP3"/>
<proteinExistence type="predicted"/>
<protein>
    <submittedName>
        <fullName evidence="1">Uncharacterized protein</fullName>
    </submittedName>
</protein>
<evidence type="ECO:0000313" key="1">
    <source>
        <dbReference type="EMBL" id="EUA54142.1"/>
    </source>
</evidence>
<sequence length="130" mass="14267">MFVHAVLEIDAAHQFRVVAVMPTGLVHHAVEDGGAILEVLHPLLQLLELVAVGHDGPSAEVMASLYICIAHRGVDLIKAGVFVQDGWPRCDQPARGRVFDYARRDTDYALSRARRTAWTREAHAVRPGPA</sequence>
<comment type="caution">
    <text evidence="1">The sequence shown here is derived from an EMBL/GenBank/DDBJ whole genome shotgun (WGS) entry which is preliminary data.</text>
</comment>
<reference evidence="1 2" key="1">
    <citation type="submission" date="2013-12" db="EMBL/GenBank/DDBJ databases">
        <authorList>
            <person name="Zelazny A."/>
            <person name="Olivier K."/>
            <person name="Holland S."/>
            <person name="Lenaerts A."/>
            <person name="Ordway D."/>
            <person name="DeGroote M.A."/>
            <person name="Parker T."/>
            <person name="Sizemore C."/>
            <person name="Tallon L.J."/>
            <person name="Sadzewicz L.K."/>
            <person name="Sengamalay N."/>
            <person name="Fraser C.M."/>
            <person name="Hine E."/>
            <person name="Shefchek K.A."/>
            <person name="Das S.P."/>
            <person name="Tettelin H."/>
        </authorList>
    </citation>
    <scope>NUCLEOTIDE SEQUENCE [LARGE SCALE GENOMIC DNA]</scope>
    <source>
        <strain evidence="1 2">1956</strain>
    </source>
</reference>
<evidence type="ECO:0000313" key="2">
    <source>
        <dbReference type="Proteomes" id="UP000020825"/>
    </source>
</evidence>
<dbReference type="EMBL" id="JAOG01000003">
    <property type="protein sequence ID" value="EUA54142.1"/>
    <property type="molecule type" value="Genomic_DNA"/>
</dbReference>
<dbReference type="Proteomes" id="UP000020825">
    <property type="component" value="Unassembled WGS sequence"/>
</dbReference>
<gene>
    <name evidence="1" type="ORF">I550_5783</name>
</gene>